<feature type="transmembrane region" description="Helical" evidence="5">
    <location>
        <begin position="151"/>
        <end position="170"/>
    </location>
</feature>
<dbReference type="HAMAP" id="MF_00189">
    <property type="entry name" value="YciB"/>
    <property type="match status" value="1"/>
</dbReference>
<dbReference type="AlphaFoldDB" id="A0A085U7D9"/>
<dbReference type="PATRIC" id="fig|29486.44.peg.1374"/>
<dbReference type="PANTHER" id="PTHR36917:SF1">
    <property type="entry name" value="INNER MEMBRANE-SPANNING PROTEIN YCIB"/>
    <property type="match status" value="1"/>
</dbReference>
<dbReference type="RefSeq" id="WP_004719960.1">
    <property type="nucleotide sequence ID" value="NZ_CABIHR010000014.1"/>
</dbReference>
<feature type="transmembrane region" description="Helical" evidence="5">
    <location>
        <begin position="51"/>
        <end position="70"/>
    </location>
</feature>
<reference evidence="6" key="1">
    <citation type="journal article" date="2015" name="Genome Announc.">
        <title>Complete Genome Sequence of Yersinia ruckeri Strain CSF007-82, Etiologic Agent of Red Mouth Disease in Salmonid Fish.</title>
        <authorList>
            <person name="Nelson M.C."/>
            <person name="LaPatra S.E."/>
            <person name="Welch T.J."/>
            <person name="Graf J."/>
        </authorList>
    </citation>
    <scope>NUCLEOTIDE SEQUENCE</scope>
    <source>
        <strain evidence="6">CSF007-82</strain>
    </source>
</reference>
<protein>
    <recommendedName>
        <fullName evidence="5">Inner membrane-spanning protein YciB</fullName>
    </recommendedName>
</protein>
<dbReference type="KEGG" id="yru:BD65_275"/>
<comment type="similarity">
    <text evidence="5">Belongs to the YciB family.</text>
</comment>
<reference evidence="7 8" key="2">
    <citation type="submission" date="2018-06" db="EMBL/GenBank/DDBJ databases">
        <authorList>
            <consortium name="Pathogen Informatics"/>
            <person name="Doyle S."/>
        </authorList>
    </citation>
    <scope>NUCLEOTIDE SEQUENCE [LARGE SCALE GENOMIC DNA]</scope>
    <source>
        <strain evidence="7 8">NCTC10476</strain>
    </source>
</reference>
<dbReference type="OrthoDB" id="9788219at2"/>
<keyword evidence="8" id="KW-1185">Reference proteome</keyword>
<dbReference type="KEGG" id="yrb:UGYR_01460"/>
<evidence type="ECO:0000256" key="5">
    <source>
        <dbReference type="HAMAP-Rule" id="MF_00189"/>
    </source>
</evidence>
<dbReference type="GO" id="GO:0005886">
    <property type="term" value="C:plasma membrane"/>
    <property type="evidence" value="ECO:0007669"/>
    <property type="project" value="UniProtKB-SubCell"/>
</dbReference>
<dbReference type="PANTHER" id="PTHR36917">
    <property type="entry name" value="INTRACELLULAR SEPTATION PROTEIN A-RELATED"/>
    <property type="match status" value="1"/>
</dbReference>
<feature type="transmembrane region" description="Helical" evidence="5">
    <location>
        <begin position="20"/>
        <end position="44"/>
    </location>
</feature>
<dbReference type="EMBL" id="LN681231">
    <property type="protein sequence ID" value="CEK27481.1"/>
    <property type="molecule type" value="Genomic_DNA"/>
</dbReference>
<dbReference type="eggNOG" id="COG2917">
    <property type="taxonomic scope" value="Bacteria"/>
</dbReference>
<feature type="transmembrane region" description="Helical" evidence="5">
    <location>
        <begin position="117"/>
        <end position="139"/>
    </location>
</feature>
<comment type="subcellular location">
    <subcellularLocation>
        <location evidence="5">Cell inner membrane</location>
        <topology evidence="5">Multi-pass membrane protein</topology>
    </subcellularLocation>
</comment>
<accession>A0A085U7D9</accession>
<dbReference type="NCBIfam" id="NF001325">
    <property type="entry name" value="PRK00259.1-3"/>
    <property type="match status" value="1"/>
</dbReference>
<sequence length="182" mass="20801">MKQLLDFLPLVVFFVFYKMYDIFVASGALIAATLLALAISWVMYRKVEKMALITAAMVVIFGSLTLAFHSDQFIKWKVTVIYVLFAGALLISQLVLKKPLIQRMLGKELTLPDSVWSRLNLAWAAFFLVCGLANIYVAFWLPQDFWVNFKVFGLTALTLIFTLISGVYIYRHMPVEQKKSQD</sequence>
<evidence type="ECO:0000256" key="4">
    <source>
        <dbReference type="ARBA" id="ARBA00023136"/>
    </source>
</evidence>
<dbReference type="Pfam" id="PF04279">
    <property type="entry name" value="IspA"/>
    <property type="match status" value="1"/>
</dbReference>
<keyword evidence="2 5" id="KW-0812">Transmembrane</keyword>
<dbReference type="NCBIfam" id="TIGR00997">
    <property type="entry name" value="ispZ"/>
    <property type="match status" value="1"/>
</dbReference>
<keyword evidence="1 5" id="KW-1003">Cell membrane</keyword>
<keyword evidence="4 5" id="KW-0472">Membrane</keyword>
<evidence type="ECO:0000313" key="7">
    <source>
        <dbReference type="EMBL" id="SUP99183.1"/>
    </source>
</evidence>
<name>A0A085U7D9_YERRU</name>
<proteinExistence type="inferred from homology"/>
<evidence type="ECO:0000256" key="2">
    <source>
        <dbReference type="ARBA" id="ARBA00022692"/>
    </source>
</evidence>
<keyword evidence="3 5" id="KW-1133">Transmembrane helix</keyword>
<dbReference type="GeneID" id="66879424"/>
<evidence type="ECO:0000313" key="8">
    <source>
        <dbReference type="Proteomes" id="UP000255169"/>
    </source>
</evidence>
<comment type="function">
    <text evidence="5">Plays a role in cell envelope biogenesis, maintenance of cell envelope integrity and membrane homeostasis.</text>
</comment>
<evidence type="ECO:0000256" key="1">
    <source>
        <dbReference type="ARBA" id="ARBA00022475"/>
    </source>
</evidence>
<dbReference type="InterPro" id="IPR006008">
    <property type="entry name" value="YciB"/>
</dbReference>
<dbReference type="NCBIfam" id="NF001324">
    <property type="entry name" value="PRK00259.1-2"/>
    <property type="match status" value="1"/>
</dbReference>
<evidence type="ECO:0000313" key="6">
    <source>
        <dbReference type="EMBL" id="CEK27481.1"/>
    </source>
</evidence>
<dbReference type="NCBIfam" id="NF001326">
    <property type="entry name" value="PRK00259.1-4"/>
    <property type="match status" value="1"/>
</dbReference>
<keyword evidence="5" id="KW-0997">Cell inner membrane</keyword>
<dbReference type="Proteomes" id="UP000255169">
    <property type="component" value="Unassembled WGS sequence"/>
</dbReference>
<feature type="transmembrane region" description="Helical" evidence="5">
    <location>
        <begin position="76"/>
        <end position="96"/>
    </location>
</feature>
<dbReference type="STRING" id="29486.UGYR_01460"/>
<dbReference type="EMBL" id="UHJG01000001">
    <property type="protein sequence ID" value="SUP99183.1"/>
    <property type="molecule type" value="Genomic_DNA"/>
</dbReference>
<gene>
    <name evidence="5 7" type="primary">yciB</name>
    <name evidence="6" type="ORF">CSF007_8640</name>
    <name evidence="7" type="ORF">NCTC10476_00411</name>
</gene>
<evidence type="ECO:0000256" key="3">
    <source>
        <dbReference type="ARBA" id="ARBA00022989"/>
    </source>
</evidence>
<organism evidence="6">
    <name type="scientific">Yersinia ruckeri</name>
    <dbReference type="NCBI Taxonomy" id="29486"/>
    <lineage>
        <taxon>Bacteria</taxon>
        <taxon>Pseudomonadati</taxon>
        <taxon>Pseudomonadota</taxon>
        <taxon>Gammaproteobacteria</taxon>
        <taxon>Enterobacterales</taxon>
        <taxon>Yersiniaceae</taxon>
        <taxon>Yersinia</taxon>
    </lineage>
</organism>